<dbReference type="InterPro" id="IPR036388">
    <property type="entry name" value="WH-like_DNA-bd_sf"/>
</dbReference>
<dbReference type="SUPFAM" id="SSF46785">
    <property type="entry name" value="Winged helix' DNA-binding domain"/>
    <property type="match status" value="1"/>
</dbReference>
<dbReference type="InterPro" id="IPR036390">
    <property type="entry name" value="WH_DNA-bd_sf"/>
</dbReference>
<proteinExistence type="predicted"/>
<comment type="caution">
    <text evidence="5">The sequence shown here is derived from an EMBL/GenBank/DDBJ whole genome shotgun (WGS) entry which is preliminary data.</text>
</comment>
<keyword evidence="3" id="KW-0804">Transcription</keyword>
<keyword evidence="6" id="KW-1185">Reference proteome</keyword>
<dbReference type="InterPro" id="IPR002577">
    <property type="entry name" value="HTH_HxlR"/>
</dbReference>
<dbReference type="GO" id="GO:0003677">
    <property type="term" value="F:DNA binding"/>
    <property type="evidence" value="ECO:0007669"/>
    <property type="project" value="UniProtKB-KW"/>
</dbReference>
<keyword evidence="1" id="KW-0805">Transcription regulation</keyword>
<evidence type="ECO:0000259" key="4">
    <source>
        <dbReference type="PROSITE" id="PS51118"/>
    </source>
</evidence>
<dbReference type="Pfam" id="PF01638">
    <property type="entry name" value="HxlR"/>
    <property type="match status" value="1"/>
</dbReference>
<keyword evidence="2" id="KW-0238">DNA-binding</keyword>
<name>A0A923L961_9BACI</name>
<organism evidence="5 6">
    <name type="scientific">Ornithinibacillus hominis</name>
    <dbReference type="NCBI Taxonomy" id="2763055"/>
    <lineage>
        <taxon>Bacteria</taxon>
        <taxon>Bacillati</taxon>
        <taxon>Bacillota</taxon>
        <taxon>Bacilli</taxon>
        <taxon>Bacillales</taxon>
        <taxon>Bacillaceae</taxon>
        <taxon>Ornithinibacillus</taxon>
    </lineage>
</organism>
<evidence type="ECO:0000256" key="1">
    <source>
        <dbReference type="ARBA" id="ARBA00023015"/>
    </source>
</evidence>
<protein>
    <submittedName>
        <fullName evidence="5">Winged helix-turn-helix transcriptional regulator</fullName>
    </submittedName>
</protein>
<evidence type="ECO:0000313" key="5">
    <source>
        <dbReference type="EMBL" id="MBC5638679.1"/>
    </source>
</evidence>
<dbReference type="PROSITE" id="PS51118">
    <property type="entry name" value="HTH_HXLR"/>
    <property type="match status" value="1"/>
</dbReference>
<sequence>MTIEPEQCKVEDALGILVGKWKPIILLHLLDKGTQRFSELKRNVPGITQKMLTKQLRELEEEDIVERVVYPQVPPKVEYSITEYGRSLEPILSAMHEWGKNHTLHKMNKQSKKSS</sequence>
<dbReference type="AlphaFoldDB" id="A0A923L961"/>
<gene>
    <name evidence="5" type="ORF">H8S33_18050</name>
</gene>
<dbReference type="PANTHER" id="PTHR33204">
    <property type="entry name" value="TRANSCRIPTIONAL REGULATOR, MARR FAMILY"/>
    <property type="match status" value="1"/>
</dbReference>
<dbReference type="Gene3D" id="1.10.10.10">
    <property type="entry name" value="Winged helix-like DNA-binding domain superfamily/Winged helix DNA-binding domain"/>
    <property type="match status" value="1"/>
</dbReference>
<evidence type="ECO:0000256" key="2">
    <source>
        <dbReference type="ARBA" id="ARBA00023125"/>
    </source>
</evidence>
<feature type="domain" description="HTH hxlR-type" evidence="4">
    <location>
        <begin position="8"/>
        <end position="107"/>
    </location>
</feature>
<dbReference type="RefSeq" id="WP_186871379.1">
    <property type="nucleotide sequence ID" value="NZ_JACOOL010000019.1"/>
</dbReference>
<evidence type="ECO:0000313" key="6">
    <source>
        <dbReference type="Proteomes" id="UP000637359"/>
    </source>
</evidence>
<dbReference type="PANTHER" id="PTHR33204:SF29">
    <property type="entry name" value="TRANSCRIPTIONAL REGULATOR"/>
    <property type="match status" value="1"/>
</dbReference>
<dbReference type="Proteomes" id="UP000637359">
    <property type="component" value="Unassembled WGS sequence"/>
</dbReference>
<accession>A0A923L961</accession>
<dbReference type="EMBL" id="JACOOL010000019">
    <property type="protein sequence ID" value="MBC5638679.1"/>
    <property type="molecule type" value="Genomic_DNA"/>
</dbReference>
<reference evidence="5" key="1">
    <citation type="submission" date="2020-08" db="EMBL/GenBank/DDBJ databases">
        <title>Genome public.</title>
        <authorList>
            <person name="Liu C."/>
            <person name="Sun Q."/>
        </authorList>
    </citation>
    <scope>NUCLEOTIDE SEQUENCE</scope>
    <source>
        <strain evidence="5">BX22</strain>
    </source>
</reference>
<evidence type="ECO:0000256" key="3">
    <source>
        <dbReference type="ARBA" id="ARBA00023163"/>
    </source>
</evidence>